<protein>
    <submittedName>
        <fullName evidence="5">FadR/GntR family transcriptional regulator</fullName>
    </submittedName>
</protein>
<dbReference type="Pfam" id="PF07729">
    <property type="entry name" value="FCD"/>
    <property type="match status" value="1"/>
</dbReference>
<dbReference type="InterPro" id="IPR000524">
    <property type="entry name" value="Tscrpt_reg_HTH_GntR"/>
</dbReference>
<dbReference type="SMART" id="SM00895">
    <property type="entry name" value="FCD"/>
    <property type="match status" value="1"/>
</dbReference>
<dbReference type="PRINTS" id="PR00035">
    <property type="entry name" value="HTHGNTR"/>
</dbReference>
<dbReference type="PROSITE" id="PS50949">
    <property type="entry name" value="HTH_GNTR"/>
    <property type="match status" value="1"/>
</dbReference>
<evidence type="ECO:0000256" key="2">
    <source>
        <dbReference type="ARBA" id="ARBA00023125"/>
    </source>
</evidence>
<organism evidence="5 6">
    <name type="scientific">Cohnella cellulosilytica</name>
    <dbReference type="NCBI Taxonomy" id="986710"/>
    <lineage>
        <taxon>Bacteria</taxon>
        <taxon>Bacillati</taxon>
        <taxon>Bacillota</taxon>
        <taxon>Bacilli</taxon>
        <taxon>Bacillales</taxon>
        <taxon>Paenibacillaceae</taxon>
        <taxon>Cohnella</taxon>
    </lineage>
</organism>
<dbReference type="Gene3D" id="1.20.120.530">
    <property type="entry name" value="GntR ligand-binding domain-like"/>
    <property type="match status" value="1"/>
</dbReference>
<dbReference type="Gene3D" id="1.10.10.10">
    <property type="entry name" value="Winged helix-like DNA-binding domain superfamily/Winged helix DNA-binding domain"/>
    <property type="match status" value="1"/>
</dbReference>
<accession>A0ABW2FCC0</accession>
<dbReference type="Proteomes" id="UP001596378">
    <property type="component" value="Unassembled WGS sequence"/>
</dbReference>
<dbReference type="RefSeq" id="WP_378053375.1">
    <property type="nucleotide sequence ID" value="NZ_JBHMDN010000073.1"/>
</dbReference>
<name>A0ABW2FCC0_9BACL</name>
<reference evidence="6" key="1">
    <citation type="journal article" date="2019" name="Int. J. Syst. Evol. Microbiol.">
        <title>The Global Catalogue of Microorganisms (GCM) 10K type strain sequencing project: providing services to taxonomists for standard genome sequencing and annotation.</title>
        <authorList>
            <consortium name="The Broad Institute Genomics Platform"/>
            <consortium name="The Broad Institute Genome Sequencing Center for Infectious Disease"/>
            <person name="Wu L."/>
            <person name="Ma J."/>
        </authorList>
    </citation>
    <scope>NUCLEOTIDE SEQUENCE [LARGE SCALE GENOMIC DNA]</scope>
    <source>
        <strain evidence="6">KCTC 12907</strain>
    </source>
</reference>
<dbReference type="PANTHER" id="PTHR43537">
    <property type="entry name" value="TRANSCRIPTIONAL REGULATOR, GNTR FAMILY"/>
    <property type="match status" value="1"/>
</dbReference>
<dbReference type="CDD" id="cd07377">
    <property type="entry name" value="WHTH_GntR"/>
    <property type="match status" value="1"/>
</dbReference>
<dbReference type="InterPro" id="IPR011711">
    <property type="entry name" value="GntR_C"/>
</dbReference>
<dbReference type="PANTHER" id="PTHR43537:SF5">
    <property type="entry name" value="UXU OPERON TRANSCRIPTIONAL REGULATOR"/>
    <property type="match status" value="1"/>
</dbReference>
<evidence type="ECO:0000256" key="3">
    <source>
        <dbReference type="ARBA" id="ARBA00023163"/>
    </source>
</evidence>
<evidence type="ECO:0000313" key="6">
    <source>
        <dbReference type="Proteomes" id="UP001596378"/>
    </source>
</evidence>
<gene>
    <name evidence="5" type="ORF">ACFQMJ_19500</name>
</gene>
<evidence type="ECO:0000259" key="4">
    <source>
        <dbReference type="PROSITE" id="PS50949"/>
    </source>
</evidence>
<dbReference type="SUPFAM" id="SSF48008">
    <property type="entry name" value="GntR ligand-binding domain-like"/>
    <property type="match status" value="1"/>
</dbReference>
<keyword evidence="6" id="KW-1185">Reference proteome</keyword>
<evidence type="ECO:0000256" key="1">
    <source>
        <dbReference type="ARBA" id="ARBA00023015"/>
    </source>
</evidence>
<dbReference type="InterPro" id="IPR036388">
    <property type="entry name" value="WH-like_DNA-bd_sf"/>
</dbReference>
<dbReference type="InterPro" id="IPR036390">
    <property type="entry name" value="WH_DNA-bd_sf"/>
</dbReference>
<comment type="caution">
    <text evidence="5">The sequence shown here is derived from an EMBL/GenBank/DDBJ whole genome shotgun (WGS) entry which is preliminary data.</text>
</comment>
<dbReference type="Pfam" id="PF00392">
    <property type="entry name" value="GntR"/>
    <property type="match status" value="1"/>
</dbReference>
<dbReference type="EMBL" id="JBHTAI010000012">
    <property type="protein sequence ID" value="MFC7150723.1"/>
    <property type="molecule type" value="Genomic_DNA"/>
</dbReference>
<dbReference type="InterPro" id="IPR008920">
    <property type="entry name" value="TF_FadR/GntR_C"/>
</dbReference>
<keyword evidence="2" id="KW-0238">DNA-binding</keyword>
<feature type="domain" description="HTH gntR-type" evidence="4">
    <location>
        <begin position="21"/>
        <end position="89"/>
    </location>
</feature>
<sequence length="249" mass="28631">MTSNEIGVTDIQTDFQAIEKKNIVDDVFEQIKDKIVSETWKAGQKIPSENELCSMFNISRVSIRSAVQKLRDLGLITTRHGKGSFVSDRASSFDIHMTAPIMNLSEKEFLDIMEFRELLETKCIELAVLRADDNDIAAIEQAFNDMKAYQNDYSKYSLADYQFHLAIVKASKNELFVHIMNRIKNVYYYHLKELNRVIADMEDSLSGHSKQLEAIKSRDMEAVRRLVHEGNSNVTTVTIQKLNDQKEKK</sequence>
<proteinExistence type="predicted"/>
<keyword evidence="3" id="KW-0804">Transcription</keyword>
<dbReference type="SUPFAM" id="SSF46785">
    <property type="entry name" value="Winged helix' DNA-binding domain"/>
    <property type="match status" value="1"/>
</dbReference>
<keyword evidence="1" id="KW-0805">Transcription regulation</keyword>
<evidence type="ECO:0000313" key="5">
    <source>
        <dbReference type="EMBL" id="MFC7150723.1"/>
    </source>
</evidence>
<dbReference type="SMART" id="SM00345">
    <property type="entry name" value="HTH_GNTR"/>
    <property type="match status" value="1"/>
</dbReference>